<feature type="domain" description="Fimbrial-type adhesion" evidence="5">
    <location>
        <begin position="216"/>
        <end position="370"/>
    </location>
</feature>
<comment type="subcellular location">
    <subcellularLocation>
        <location evidence="1">Fimbrium</location>
    </subcellularLocation>
</comment>
<evidence type="ECO:0000313" key="7">
    <source>
        <dbReference type="Proteomes" id="UP000351155"/>
    </source>
</evidence>
<gene>
    <name evidence="6" type="ORF">NCTC12126_01159</name>
</gene>
<evidence type="ECO:0000256" key="3">
    <source>
        <dbReference type="ARBA" id="ARBA00022729"/>
    </source>
</evidence>
<dbReference type="Proteomes" id="UP000351155">
    <property type="component" value="Unassembled WGS sequence"/>
</dbReference>
<evidence type="ECO:0000259" key="5">
    <source>
        <dbReference type="Pfam" id="PF00419"/>
    </source>
</evidence>
<organism evidence="6 7">
    <name type="scientific">Enterobacter cancerogenus</name>
    <dbReference type="NCBI Taxonomy" id="69218"/>
    <lineage>
        <taxon>Bacteria</taxon>
        <taxon>Pseudomonadati</taxon>
        <taxon>Pseudomonadota</taxon>
        <taxon>Gammaproteobacteria</taxon>
        <taxon>Enterobacterales</taxon>
        <taxon>Enterobacteriaceae</taxon>
        <taxon>Enterobacter</taxon>
        <taxon>Enterobacter cloacae complex</taxon>
    </lineage>
</organism>
<keyword evidence="3" id="KW-0732">Signal</keyword>
<name>A0A484WUL2_9ENTR</name>
<protein>
    <submittedName>
        <fullName evidence="6">Fimbrial protein</fullName>
    </submittedName>
</protein>
<dbReference type="GO" id="GO:0043709">
    <property type="term" value="P:cell adhesion involved in single-species biofilm formation"/>
    <property type="evidence" value="ECO:0007669"/>
    <property type="project" value="TreeGrafter"/>
</dbReference>
<reference evidence="6 7" key="1">
    <citation type="submission" date="2019-03" db="EMBL/GenBank/DDBJ databases">
        <authorList>
            <consortium name="Pathogen Informatics"/>
        </authorList>
    </citation>
    <scope>NUCLEOTIDE SEQUENCE [LARGE SCALE GENOMIC DNA]</scope>
    <source>
        <strain evidence="6 7">NCTC12126</strain>
    </source>
</reference>
<dbReference type="GO" id="GO:0009289">
    <property type="term" value="C:pilus"/>
    <property type="evidence" value="ECO:0007669"/>
    <property type="project" value="UniProtKB-SubCell"/>
</dbReference>
<sequence>MGVEQPALCLPLITEYHYDTVLHLSAAGLPEYRQLRHLLRGSIVYGTPISVDLSDKLSPATPTWTGSFTTQYSGTFNCTTGNSEFSYTPILSTDSKYATILGFSNNKYMVRAEITSTQANKTLAAGGSHTAAELNTPFTVRFTLVNQSGTTLTGDTANMSDVMFVSDMSGMSFWEIITWPINQMVKIVQWLFNGFQWPYDNRDMFGQPMTIKYAPKLTTCSFDNAGLTVNLPTLGIPQLSASAQPGLTPFTLNMSCQNVGVNGNSDRAIEMFFSSTQLSSTDNSVLVDSSSSAAQGIGLRLIKQDTPQTPVTFSTSTTSRGNATLIFNVAAGAALSERFTIPMAAYYYAWAPAKVTQGKINTSATLNIIYP</sequence>
<evidence type="ECO:0000256" key="1">
    <source>
        <dbReference type="ARBA" id="ARBA00004561"/>
    </source>
</evidence>
<comment type="similarity">
    <text evidence="2">Belongs to the fimbrial protein family.</text>
</comment>
<dbReference type="InterPro" id="IPR036937">
    <property type="entry name" value="Adhesion_dom_fimbrial_sf"/>
</dbReference>
<dbReference type="InterPro" id="IPR008966">
    <property type="entry name" value="Adhesion_dom_sf"/>
</dbReference>
<proteinExistence type="inferred from homology"/>
<dbReference type="Pfam" id="PF00419">
    <property type="entry name" value="Fimbrial"/>
    <property type="match status" value="1"/>
</dbReference>
<dbReference type="InterPro" id="IPR050263">
    <property type="entry name" value="Bact_Fimbrial_Adh_Pro"/>
</dbReference>
<evidence type="ECO:0000313" key="6">
    <source>
        <dbReference type="EMBL" id="VFS15251.1"/>
    </source>
</evidence>
<dbReference type="PANTHER" id="PTHR33420">
    <property type="entry name" value="FIMBRIAL SUBUNIT ELFA-RELATED"/>
    <property type="match status" value="1"/>
</dbReference>
<dbReference type="Gene3D" id="2.60.40.1090">
    <property type="entry name" value="Fimbrial-type adhesion domain"/>
    <property type="match status" value="1"/>
</dbReference>
<dbReference type="PANTHER" id="PTHR33420:SF3">
    <property type="entry name" value="FIMBRIAL SUBUNIT ELFA"/>
    <property type="match status" value="1"/>
</dbReference>
<dbReference type="InterPro" id="IPR000259">
    <property type="entry name" value="Adhesion_dom_fimbrial"/>
</dbReference>
<evidence type="ECO:0000256" key="2">
    <source>
        <dbReference type="ARBA" id="ARBA00006671"/>
    </source>
</evidence>
<dbReference type="EMBL" id="CAADIW010000006">
    <property type="protein sequence ID" value="VFS15251.1"/>
    <property type="molecule type" value="Genomic_DNA"/>
</dbReference>
<dbReference type="SUPFAM" id="SSF49401">
    <property type="entry name" value="Bacterial adhesins"/>
    <property type="match status" value="1"/>
</dbReference>
<dbReference type="AlphaFoldDB" id="A0A484WUL2"/>
<evidence type="ECO:0000256" key="4">
    <source>
        <dbReference type="ARBA" id="ARBA00023263"/>
    </source>
</evidence>
<keyword evidence="4" id="KW-0281">Fimbrium</keyword>
<accession>A0A484WUL2</accession>